<comment type="caution">
    <text evidence="1">The sequence shown here is derived from an EMBL/GenBank/DDBJ whole genome shotgun (WGS) entry which is preliminary data.</text>
</comment>
<keyword evidence="2" id="KW-1185">Reference proteome</keyword>
<dbReference type="EMBL" id="NRSJ01000031">
    <property type="protein sequence ID" value="MBK1705959.1"/>
    <property type="molecule type" value="Genomic_DNA"/>
</dbReference>
<evidence type="ECO:0000313" key="2">
    <source>
        <dbReference type="Proteomes" id="UP001296776"/>
    </source>
</evidence>
<sequence>MLTFRLSNGPPCRIPARAISGRRSDLVDRYYRRPLPDSGPNPFQCQGFVRNGTIANAGGEPLPIETLPPFLRALLVTDGTVTKALEAYFWEPVVVDTLRQEFIVAADEIPWIAVKPQDQVLVREALLRGSDTGKHYAQAFSVIRTALIPSSFRERLINREIGIGVLIRDSGLESFREVMEVGVEPEPIEGARALYRTYRIIIDGRPVILISETFPLELYL</sequence>
<protein>
    <submittedName>
        <fullName evidence="1">4-hydroxybenzoate synthetase</fullName>
    </submittedName>
</protein>
<reference evidence="1" key="1">
    <citation type="submission" date="2017-08" db="EMBL/GenBank/DDBJ databases">
        <authorList>
            <person name="Imhoff J.F."/>
            <person name="Rahn T."/>
            <person name="Kuenzel S."/>
            <person name="Neulinger S.C."/>
        </authorList>
    </citation>
    <scope>NUCLEOTIDE SEQUENCE</scope>
    <source>
        <strain evidence="1">DSM 11080</strain>
    </source>
</reference>
<proteinExistence type="predicted"/>
<dbReference type="Proteomes" id="UP001296776">
    <property type="component" value="Unassembled WGS sequence"/>
</dbReference>
<accession>A0AAJ0U625</accession>
<gene>
    <name evidence="1" type="ORF">CKO40_15690</name>
</gene>
<dbReference type="InterPro" id="IPR028978">
    <property type="entry name" value="Chorismate_lyase_/UTRA_dom_sf"/>
</dbReference>
<dbReference type="Pfam" id="PF01947">
    <property type="entry name" value="Rv2949c-like"/>
    <property type="match status" value="1"/>
</dbReference>
<reference evidence="1" key="2">
    <citation type="journal article" date="2020" name="Microorganisms">
        <title>Osmotic Adaptation and Compatible Solute Biosynthesis of Phototrophic Bacteria as Revealed from Genome Analyses.</title>
        <authorList>
            <person name="Imhoff J.F."/>
            <person name="Rahn T."/>
            <person name="Kunzel S."/>
            <person name="Keller A."/>
            <person name="Neulinger S.C."/>
        </authorList>
    </citation>
    <scope>NUCLEOTIDE SEQUENCE</scope>
    <source>
        <strain evidence="1">DSM 11080</strain>
    </source>
</reference>
<dbReference type="Gene3D" id="3.40.1410.10">
    <property type="entry name" value="Chorismate lyase-like"/>
    <property type="match status" value="1"/>
</dbReference>
<dbReference type="AlphaFoldDB" id="A0AAJ0U625"/>
<name>A0AAJ0U625_9GAMM</name>
<dbReference type="InterPro" id="IPR002800">
    <property type="entry name" value="Rv2949c-like"/>
</dbReference>
<organism evidence="1 2">
    <name type="scientific">Halochromatium glycolicum</name>
    <dbReference type="NCBI Taxonomy" id="85075"/>
    <lineage>
        <taxon>Bacteria</taxon>
        <taxon>Pseudomonadati</taxon>
        <taxon>Pseudomonadota</taxon>
        <taxon>Gammaproteobacteria</taxon>
        <taxon>Chromatiales</taxon>
        <taxon>Chromatiaceae</taxon>
        <taxon>Halochromatium</taxon>
    </lineage>
</organism>
<evidence type="ECO:0000313" key="1">
    <source>
        <dbReference type="EMBL" id="MBK1705959.1"/>
    </source>
</evidence>
<dbReference type="SUPFAM" id="SSF64288">
    <property type="entry name" value="Chorismate lyase-like"/>
    <property type="match status" value="1"/>
</dbReference>